<dbReference type="Proteomes" id="UP001295469">
    <property type="component" value="Chromosome C04"/>
</dbReference>
<sequence length="36" mass="4481">MFVFRYSDRNLWILILLWSTEPFRRLHFLIIVISGK</sequence>
<dbReference type="EMBL" id="HG994368">
    <property type="protein sequence ID" value="CAF1858932.1"/>
    <property type="molecule type" value="Genomic_DNA"/>
</dbReference>
<gene>
    <name evidence="1" type="ORF">DARMORV10_C04P46610.1</name>
</gene>
<reference evidence="1" key="1">
    <citation type="submission" date="2021-01" db="EMBL/GenBank/DDBJ databases">
        <authorList>
            <consortium name="Genoscope - CEA"/>
            <person name="William W."/>
        </authorList>
    </citation>
    <scope>NUCLEOTIDE SEQUENCE</scope>
</reference>
<proteinExistence type="predicted"/>
<name>A0A816JKX8_BRANA</name>
<organism evidence="1">
    <name type="scientific">Brassica napus</name>
    <name type="common">Rape</name>
    <dbReference type="NCBI Taxonomy" id="3708"/>
    <lineage>
        <taxon>Eukaryota</taxon>
        <taxon>Viridiplantae</taxon>
        <taxon>Streptophyta</taxon>
        <taxon>Embryophyta</taxon>
        <taxon>Tracheophyta</taxon>
        <taxon>Spermatophyta</taxon>
        <taxon>Magnoliopsida</taxon>
        <taxon>eudicotyledons</taxon>
        <taxon>Gunneridae</taxon>
        <taxon>Pentapetalae</taxon>
        <taxon>rosids</taxon>
        <taxon>malvids</taxon>
        <taxon>Brassicales</taxon>
        <taxon>Brassicaceae</taxon>
        <taxon>Brassiceae</taxon>
        <taxon>Brassica</taxon>
    </lineage>
</organism>
<dbReference type="AlphaFoldDB" id="A0A816JKX8"/>
<evidence type="ECO:0000313" key="1">
    <source>
        <dbReference type="EMBL" id="CAF1858932.1"/>
    </source>
</evidence>
<accession>A0A816JKX8</accession>
<protein>
    <submittedName>
        <fullName evidence="1">(rape) hypothetical protein</fullName>
    </submittedName>
</protein>